<dbReference type="PANTHER" id="PTHR47417">
    <property type="entry name" value="SMR DOMAIN-CONTAINING PROTEIN YPL199C"/>
    <property type="match status" value="1"/>
</dbReference>
<feature type="compositionally biased region" description="Low complexity" evidence="1">
    <location>
        <begin position="169"/>
        <end position="210"/>
    </location>
</feature>
<dbReference type="Proteomes" id="UP000182444">
    <property type="component" value="Chromosome 1E"/>
</dbReference>
<proteinExistence type="predicted"/>
<dbReference type="SMART" id="SM00463">
    <property type="entry name" value="SMR"/>
    <property type="match status" value="1"/>
</dbReference>
<dbReference type="Proteomes" id="UP000256601">
    <property type="component" value="Unassembled WGS sequence"/>
</dbReference>
<dbReference type="OMA" id="DYIFREN"/>
<evidence type="ECO:0000313" key="5">
    <source>
        <dbReference type="Proteomes" id="UP000182444"/>
    </source>
</evidence>
<dbReference type="GO" id="GO:0070481">
    <property type="term" value="P:nuclear-transcribed mRNA catabolic process, non-stop decay"/>
    <property type="evidence" value="ECO:0007669"/>
    <property type="project" value="EnsemblFungi"/>
</dbReference>
<dbReference type="InterPro" id="IPR002625">
    <property type="entry name" value="Smr_dom"/>
</dbReference>
<protein>
    <recommendedName>
        <fullName evidence="2">Smr domain-containing protein</fullName>
    </recommendedName>
</protein>
<feature type="domain" description="Smr" evidence="2">
    <location>
        <begin position="93"/>
        <end position="169"/>
    </location>
</feature>
<sequence>MSAQTERRIIGDDYNHATDGEYKKLRDMAHKEYERRKELSQKSQQAYKSGDGAGAKQLSEEAKKHGEKMDQYNRQAAEYVFRENNTDSAHDEIDLHGLYVEEAEEFLGQRIQAAMQRGDPVVKAIVGKGLHSSGGVAKIKPAVEKLCNEHRLRHHIDPKNAGVMIIELPNGPQQPGQVYQQPGPQQQPHYQQQQHQGNYQGNQYHQQQQQGQGKNDNLLVNILCFCINKFLK</sequence>
<name>A0A1H6Q5U4_YARLL</name>
<feature type="region of interest" description="Disordered" evidence="1">
    <location>
        <begin position="29"/>
        <end position="66"/>
    </location>
</feature>
<dbReference type="SMART" id="SM01162">
    <property type="entry name" value="DUF1771"/>
    <property type="match status" value="1"/>
</dbReference>
<dbReference type="VEuPathDB" id="FungiDB:YALI1_E02265g"/>
<evidence type="ECO:0000313" key="6">
    <source>
        <dbReference type="Proteomes" id="UP000256601"/>
    </source>
</evidence>
<organism evidence="3 5">
    <name type="scientific">Yarrowia lipolytica</name>
    <name type="common">Candida lipolytica</name>
    <dbReference type="NCBI Taxonomy" id="4952"/>
    <lineage>
        <taxon>Eukaryota</taxon>
        <taxon>Fungi</taxon>
        <taxon>Dikarya</taxon>
        <taxon>Ascomycota</taxon>
        <taxon>Saccharomycotina</taxon>
        <taxon>Dipodascomycetes</taxon>
        <taxon>Dipodascales</taxon>
        <taxon>Dipodascales incertae sedis</taxon>
        <taxon>Yarrowia</taxon>
    </lineage>
</organism>
<gene>
    <name evidence="4" type="ORF">B0I71DRAFT_126419</name>
    <name evidence="3" type="ORF">YALI1_E02265g</name>
</gene>
<evidence type="ECO:0000259" key="2">
    <source>
        <dbReference type="PROSITE" id="PS50828"/>
    </source>
</evidence>
<reference evidence="3 5" key="1">
    <citation type="journal article" date="2016" name="PLoS ONE">
        <title>Sequence Assembly of Yarrowia lipolytica Strain W29/CLIB89 Shows Transposable Element Diversity.</title>
        <authorList>
            <person name="Magnan C."/>
            <person name="Yu J."/>
            <person name="Chang I."/>
            <person name="Jahn E."/>
            <person name="Kanomata Y."/>
            <person name="Wu J."/>
            <person name="Zeller M."/>
            <person name="Oakes M."/>
            <person name="Baldi P."/>
            <person name="Sandmeyer S."/>
        </authorList>
    </citation>
    <scope>NUCLEOTIDE SEQUENCE [LARGE SCALE GENOMIC DNA]</scope>
    <source>
        <strain evidence="3">CLIB89</strain>
        <strain evidence="5">CLIB89(W29)</strain>
    </source>
</reference>
<accession>A0A1H6Q5U4</accession>
<dbReference type="AlphaFoldDB" id="A0A1H6Q5U4"/>
<dbReference type="Pfam" id="PF01713">
    <property type="entry name" value="Smr"/>
    <property type="match status" value="1"/>
</dbReference>
<reference evidence="4 6" key="2">
    <citation type="submission" date="2018-07" db="EMBL/GenBank/DDBJ databases">
        <title>Draft Genome Assemblies for Five Robust Yarrowia lipolytica Strains Exhibiting High Lipid Production and Pentose Sugar Utilization and Sugar Alcohol Secretion from Undetoxified Lignocellulosic Biomass Hydrolysates.</title>
        <authorList>
            <consortium name="DOE Joint Genome Institute"/>
            <person name="Walker C."/>
            <person name="Ryu S."/>
            <person name="Na H."/>
            <person name="Zane M."/>
            <person name="LaButti K."/>
            <person name="Lipzen A."/>
            <person name="Haridas S."/>
            <person name="Barry K."/>
            <person name="Grigoriev I.V."/>
            <person name="Quarterman J."/>
            <person name="Slininger P."/>
            <person name="Dien B."/>
            <person name="Trinh C.T."/>
        </authorList>
    </citation>
    <scope>NUCLEOTIDE SEQUENCE [LARGE SCALE GENOMIC DNA]</scope>
    <source>
        <strain evidence="4 6">YB392</strain>
    </source>
</reference>
<dbReference type="SUPFAM" id="SSF160443">
    <property type="entry name" value="SMR domain-like"/>
    <property type="match status" value="1"/>
</dbReference>
<dbReference type="eggNOG" id="KOG2401">
    <property type="taxonomic scope" value="Eukaryota"/>
</dbReference>
<dbReference type="GeneID" id="2912054"/>
<dbReference type="VEuPathDB" id="FungiDB:YALI0_E01694g"/>
<feature type="region of interest" description="Disordered" evidence="1">
    <location>
        <begin position="167"/>
        <end position="210"/>
    </location>
</feature>
<dbReference type="Gene3D" id="3.30.1370.110">
    <property type="match status" value="1"/>
</dbReference>
<dbReference type="KEGG" id="yli:2912054"/>
<dbReference type="Pfam" id="PF08590">
    <property type="entry name" value="DUF1771"/>
    <property type="match status" value="1"/>
</dbReference>
<dbReference type="PANTHER" id="PTHR47417:SF1">
    <property type="entry name" value="SMR DOMAIN-CONTAINING PROTEIN YPL199C"/>
    <property type="match status" value="1"/>
</dbReference>
<evidence type="ECO:0000313" key="4">
    <source>
        <dbReference type="EMBL" id="RDW29084.1"/>
    </source>
</evidence>
<dbReference type="PROSITE" id="PS50828">
    <property type="entry name" value="SMR"/>
    <property type="match status" value="1"/>
</dbReference>
<dbReference type="InterPro" id="IPR036063">
    <property type="entry name" value="Smr_dom_sf"/>
</dbReference>
<evidence type="ECO:0000313" key="3">
    <source>
        <dbReference type="EMBL" id="AOW04819.1"/>
    </source>
</evidence>
<feature type="compositionally biased region" description="Basic and acidic residues" evidence="1">
    <location>
        <begin position="29"/>
        <end position="40"/>
    </location>
</feature>
<dbReference type="InterPro" id="IPR013899">
    <property type="entry name" value="DUF1771"/>
</dbReference>
<dbReference type="EMBL" id="CP017557">
    <property type="protein sequence ID" value="AOW04819.1"/>
    <property type="molecule type" value="Genomic_DNA"/>
</dbReference>
<evidence type="ECO:0000256" key="1">
    <source>
        <dbReference type="SAM" id="MobiDB-lite"/>
    </source>
</evidence>
<dbReference type="EMBL" id="KZ858947">
    <property type="protein sequence ID" value="RDW29084.1"/>
    <property type="molecule type" value="Genomic_DNA"/>
</dbReference>
<dbReference type="InterPro" id="IPR053020">
    <property type="entry name" value="Smr_domain_protein"/>
</dbReference>